<evidence type="ECO:0000313" key="2">
    <source>
        <dbReference type="EMBL" id="NMM45513.1"/>
    </source>
</evidence>
<name>A0A7Y0E1N5_9PROT</name>
<reference evidence="2 3" key="1">
    <citation type="submission" date="2020-04" db="EMBL/GenBank/DDBJ databases">
        <title>Rhodospirillaceae bacterium KN72 isolated from deep sea.</title>
        <authorList>
            <person name="Zhang D.-C."/>
        </authorList>
    </citation>
    <scope>NUCLEOTIDE SEQUENCE [LARGE SCALE GENOMIC DNA]</scope>
    <source>
        <strain evidence="2 3">KN72</strain>
    </source>
</reference>
<dbReference type="CDD" id="cd00090">
    <property type="entry name" value="HTH_ARSR"/>
    <property type="match status" value="1"/>
</dbReference>
<dbReference type="AlphaFoldDB" id="A0A7Y0E1N5"/>
<dbReference type="SUPFAM" id="SSF46785">
    <property type="entry name" value="Winged helix' DNA-binding domain"/>
    <property type="match status" value="1"/>
</dbReference>
<gene>
    <name evidence="2" type="ORF">HH303_13545</name>
</gene>
<dbReference type="InterPro" id="IPR013196">
    <property type="entry name" value="HTH_11"/>
</dbReference>
<dbReference type="EMBL" id="JABBNT010000004">
    <property type="protein sequence ID" value="NMM45513.1"/>
    <property type="molecule type" value="Genomic_DNA"/>
</dbReference>
<dbReference type="RefSeq" id="WP_169625904.1">
    <property type="nucleotide sequence ID" value="NZ_JABBNT010000004.1"/>
</dbReference>
<dbReference type="PANTHER" id="PTHR38600:SF2">
    <property type="entry name" value="SLL0088 PROTEIN"/>
    <property type="match status" value="1"/>
</dbReference>
<evidence type="ECO:0000259" key="1">
    <source>
        <dbReference type="Pfam" id="PF08279"/>
    </source>
</evidence>
<evidence type="ECO:0000313" key="3">
    <source>
        <dbReference type="Proteomes" id="UP000539372"/>
    </source>
</evidence>
<feature type="domain" description="Helix-turn-helix type 11" evidence="1">
    <location>
        <begin position="8"/>
        <end position="48"/>
    </location>
</feature>
<keyword evidence="3" id="KW-1185">Reference proteome</keyword>
<dbReference type="GO" id="GO:0006355">
    <property type="term" value="P:regulation of DNA-templated transcription"/>
    <property type="evidence" value="ECO:0007669"/>
    <property type="project" value="UniProtKB-ARBA"/>
</dbReference>
<dbReference type="PANTHER" id="PTHR38600">
    <property type="entry name" value="TRANSCRIPTIONAL REGULATORY PROTEIN"/>
    <property type="match status" value="1"/>
</dbReference>
<organism evidence="2 3">
    <name type="scientific">Pacificispira spongiicola</name>
    <dbReference type="NCBI Taxonomy" id="2729598"/>
    <lineage>
        <taxon>Bacteria</taxon>
        <taxon>Pseudomonadati</taxon>
        <taxon>Pseudomonadota</taxon>
        <taxon>Alphaproteobacteria</taxon>
        <taxon>Rhodospirillales</taxon>
        <taxon>Rhodospirillaceae</taxon>
        <taxon>Pacificispira</taxon>
    </lineage>
</organism>
<dbReference type="Gene3D" id="1.10.10.10">
    <property type="entry name" value="Winged helix-like DNA-binding domain superfamily/Winged helix DNA-binding domain"/>
    <property type="match status" value="1"/>
</dbReference>
<sequence length="210" mass="23212">MTKKTKTRQDILTLLKTDGPTSAAAMAERFGVTAMAIRQHLYDLQAEGLVGTEEQARPVGRPVKLWHLSERANRYFPDAHADLAVGLINAIRTSLGDEAMDALITERSHRQKADYRALMSGAETLSDRLERLTEQRNREGYMAAMSADAGEYLFIENHCPICSAAQSCSGLCAMELEVFRDALGPDCQVDRVDHILAGARRCAYRVTPKG</sequence>
<comment type="caution">
    <text evidence="2">The sequence shown here is derived from an EMBL/GenBank/DDBJ whole genome shotgun (WGS) entry which is preliminary data.</text>
</comment>
<proteinExistence type="predicted"/>
<dbReference type="InterPro" id="IPR036390">
    <property type="entry name" value="WH_DNA-bd_sf"/>
</dbReference>
<dbReference type="InterPro" id="IPR036388">
    <property type="entry name" value="WH-like_DNA-bd_sf"/>
</dbReference>
<dbReference type="Proteomes" id="UP000539372">
    <property type="component" value="Unassembled WGS sequence"/>
</dbReference>
<protein>
    <submittedName>
        <fullName evidence="2">Transcriptional regulator</fullName>
    </submittedName>
</protein>
<dbReference type="Pfam" id="PF08279">
    <property type="entry name" value="HTH_11"/>
    <property type="match status" value="1"/>
</dbReference>
<accession>A0A7Y0E1N5</accession>
<dbReference type="InterPro" id="IPR011991">
    <property type="entry name" value="ArsR-like_HTH"/>
</dbReference>